<reference evidence="2" key="1">
    <citation type="submission" date="2021-05" db="EMBL/GenBank/DDBJ databases">
        <authorList>
            <person name="Alioto T."/>
            <person name="Alioto T."/>
            <person name="Gomez Garrido J."/>
        </authorList>
    </citation>
    <scope>NUCLEOTIDE SEQUENCE</scope>
</reference>
<feature type="compositionally biased region" description="Polar residues" evidence="1">
    <location>
        <begin position="114"/>
        <end position="130"/>
    </location>
</feature>
<accession>A0A8D8GAQ6</accession>
<feature type="compositionally biased region" description="Basic residues" evidence="1">
    <location>
        <begin position="99"/>
        <end position="112"/>
    </location>
</feature>
<feature type="region of interest" description="Disordered" evidence="1">
    <location>
        <begin position="47"/>
        <end position="130"/>
    </location>
</feature>
<feature type="compositionally biased region" description="Low complexity" evidence="1">
    <location>
        <begin position="62"/>
        <end position="78"/>
    </location>
</feature>
<evidence type="ECO:0000313" key="2">
    <source>
        <dbReference type="EMBL" id="CAG6500745.1"/>
    </source>
</evidence>
<dbReference type="EMBL" id="HBUE01141015">
    <property type="protein sequence ID" value="CAG6500745.1"/>
    <property type="molecule type" value="Transcribed_RNA"/>
</dbReference>
<protein>
    <submittedName>
        <fullName evidence="2">(northern house mosquito) hypothetical protein</fullName>
    </submittedName>
</protein>
<dbReference type="AlphaFoldDB" id="A0A8D8GAQ6"/>
<proteinExistence type="predicted"/>
<feature type="compositionally biased region" description="Basic residues" evidence="1">
    <location>
        <begin position="82"/>
        <end position="91"/>
    </location>
</feature>
<organism evidence="2">
    <name type="scientific">Culex pipiens</name>
    <name type="common">House mosquito</name>
    <dbReference type="NCBI Taxonomy" id="7175"/>
    <lineage>
        <taxon>Eukaryota</taxon>
        <taxon>Metazoa</taxon>
        <taxon>Ecdysozoa</taxon>
        <taxon>Arthropoda</taxon>
        <taxon>Hexapoda</taxon>
        <taxon>Insecta</taxon>
        <taxon>Pterygota</taxon>
        <taxon>Neoptera</taxon>
        <taxon>Endopterygota</taxon>
        <taxon>Diptera</taxon>
        <taxon>Nematocera</taxon>
        <taxon>Culicoidea</taxon>
        <taxon>Culicidae</taxon>
        <taxon>Culicinae</taxon>
        <taxon>Culicini</taxon>
        <taxon>Culex</taxon>
        <taxon>Culex</taxon>
    </lineage>
</organism>
<name>A0A8D8GAQ6_CULPI</name>
<evidence type="ECO:0000256" key="1">
    <source>
        <dbReference type="SAM" id="MobiDB-lite"/>
    </source>
</evidence>
<sequence>MPMERHRRPTPRAAIAITAIATTITTITTLVPPTIITTAPTVRPYWETLSMNSNRSKHRSPTRASSSRHPPRRASAATCLRRTNRHRRHRITTSYRPSRTPRRFRHRSRALQRVRSSTPASTTNSRRASS</sequence>